<dbReference type="AlphaFoldDB" id="S5DSC7"/>
<reference evidence="2" key="1">
    <citation type="journal article" date="2013" name="Sci. Rep.">
        <title>Metagenomics uncovers a new group of low GC and ultra-small marine Actinobacteria.</title>
        <authorList>
            <person name="Ghai R."/>
            <person name="Mizuno C.M."/>
            <person name="Picazo A."/>
            <person name="Camacho A."/>
            <person name="Rodriguez-Valera F."/>
        </authorList>
    </citation>
    <scope>NUCLEOTIDE SEQUENCE</scope>
</reference>
<proteinExistence type="predicted"/>
<accession>S5DSC7</accession>
<dbReference type="EMBL" id="KC811145">
    <property type="protein sequence ID" value="AGQ19875.1"/>
    <property type="molecule type" value="Genomic_DNA"/>
</dbReference>
<evidence type="ECO:0000313" key="2">
    <source>
        <dbReference type="EMBL" id="AGQ19875.1"/>
    </source>
</evidence>
<evidence type="ECO:0000256" key="1">
    <source>
        <dbReference type="SAM" id="Phobius"/>
    </source>
</evidence>
<sequence>MDAILIWRIVLVLGTLSFLGAMGLFTLKLIAASTGRKRLIDLFIR</sequence>
<keyword evidence="1" id="KW-1133">Transmembrane helix</keyword>
<keyword evidence="1" id="KW-0812">Transmembrane</keyword>
<keyword evidence="1" id="KW-0472">Membrane</keyword>
<feature type="transmembrane region" description="Helical" evidence="1">
    <location>
        <begin position="6"/>
        <end position="30"/>
    </location>
</feature>
<name>S5DSC7_9ACTN</name>
<protein>
    <submittedName>
        <fullName evidence="2">MedDCM-OCT-S43-C48-cds16</fullName>
    </submittedName>
</protein>
<organism evidence="2">
    <name type="scientific">Candidatus Actinomarina minuta</name>
    <dbReference type="NCBI Taxonomy" id="1389454"/>
    <lineage>
        <taxon>Bacteria</taxon>
        <taxon>Bacillati</taxon>
        <taxon>Actinomycetota</taxon>
        <taxon>Actinomycetes</taxon>
        <taxon>Candidatus Actinomarinidae</taxon>
        <taxon>Candidatus Actinomarinales</taxon>
        <taxon>Candidatus Actinomarineae</taxon>
        <taxon>Candidatus Actinomarinaceae</taxon>
        <taxon>Candidatus Actinomarina</taxon>
    </lineage>
</organism>